<dbReference type="OMA" id="TYDAMGD"/>
<reference evidence="1" key="1">
    <citation type="submission" date="2017-02" db="UniProtKB">
        <authorList>
            <consortium name="WormBaseParasite"/>
        </authorList>
    </citation>
    <scope>IDENTIFICATION</scope>
</reference>
<dbReference type="InterPro" id="IPR049039">
    <property type="entry name" value="RMD1-3_a_helical_rpt"/>
</dbReference>
<accession>A0A0R3PIW2</accession>
<evidence type="ECO:0000313" key="1">
    <source>
        <dbReference type="WBParaSite" id="ACOC_0000432501-mRNA-1"/>
    </source>
</evidence>
<dbReference type="Pfam" id="PF21033">
    <property type="entry name" value="RMD1-3"/>
    <property type="match status" value="1"/>
</dbReference>
<dbReference type="SUPFAM" id="SSF48452">
    <property type="entry name" value="TPR-like"/>
    <property type="match status" value="1"/>
</dbReference>
<proteinExistence type="predicted"/>
<dbReference type="InterPro" id="IPR011990">
    <property type="entry name" value="TPR-like_helical_dom_sf"/>
</dbReference>
<sequence length="203" mass="23156">LDQEVHFINVFHCRVLLRKHSSLQCLAHDYALEAHELEPADVEVLSVLCSSTGKLAEDSSTVDKVKYGFEFQKYLDEAIAIYADSYEFLHMRGRFQYQVSTLDPVEKAMARALGSLPDVSLTGALEDLLAKQNVFFLEKTAYDVSPDEIENIFFIGKTYDAMGDYPNAKIYLEKVLFNKDPECVVEREYVDEATQILESTKYL</sequence>
<dbReference type="AlphaFoldDB" id="A0A0R3PIW2"/>
<organism evidence="1">
    <name type="scientific">Angiostrongylus costaricensis</name>
    <name type="common">Nematode worm</name>
    <dbReference type="NCBI Taxonomy" id="334426"/>
    <lineage>
        <taxon>Eukaryota</taxon>
        <taxon>Metazoa</taxon>
        <taxon>Ecdysozoa</taxon>
        <taxon>Nematoda</taxon>
        <taxon>Chromadorea</taxon>
        <taxon>Rhabditida</taxon>
        <taxon>Rhabditina</taxon>
        <taxon>Rhabditomorpha</taxon>
        <taxon>Strongyloidea</taxon>
        <taxon>Metastrongylidae</taxon>
        <taxon>Angiostrongylus</taxon>
    </lineage>
</organism>
<dbReference type="Gene3D" id="1.25.40.10">
    <property type="entry name" value="Tetratricopeptide repeat domain"/>
    <property type="match status" value="1"/>
</dbReference>
<protein>
    <submittedName>
        <fullName evidence="1">Epsilon-coat protein</fullName>
    </submittedName>
</protein>
<name>A0A0R3PIW2_ANGCS</name>
<dbReference type="WBParaSite" id="ACOC_0000432501-mRNA-1">
    <property type="protein sequence ID" value="ACOC_0000432501-mRNA-1"/>
    <property type="gene ID" value="ACOC_0000432501"/>
</dbReference>